<gene>
    <name evidence="2" type="primary">LOC142166000</name>
</gene>
<dbReference type="Proteomes" id="UP000790787">
    <property type="component" value="Chromosome 11"/>
</dbReference>
<dbReference type="RefSeq" id="XP_075080501.1">
    <property type="nucleotide sequence ID" value="XM_075224400.1"/>
</dbReference>
<evidence type="ECO:0000313" key="2">
    <source>
        <dbReference type="RefSeq" id="XP_075080501.1"/>
    </source>
</evidence>
<organism evidence="1 2">
    <name type="scientific">Nicotiana tabacum</name>
    <name type="common">Common tobacco</name>
    <dbReference type="NCBI Taxonomy" id="4097"/>
    <lineage>
        <taxon>Eukaryota</taxon>
        <taxon>Viridiplantae</taxon>
        <taxon>Streptophyta</taxon>
        <taxon>Embryophyta</taxon>
        <taxon>Tracheophyta</taxon>
        <taxon>Spermatophyta</taxon>
        <taxon>Magnoliopsida</taxon>
        <taxon>eudicotyledons</taxon>
        <taxon>Gunneridae</taxon>
        <taxon>Pentapetalae</taxon>
        <taxon>asterids</taxon>
        <taxon>lamiids</taxon>
        <taxon>Solanales</taxon>
        <taxon>Solanaceae</taxon>
        <taxon>Nicotianoideae</taxon>
        <taxon>Nicotianeae</taxon>
        <taxon>Nicotiana</taxon>
    </lineage>
</organism>
<sequence>MEQYIPKLKVTRVLWGMPEQDWIKVNTDGASRGNSGRSSIGFVLRDSEGDVIYARGKEIQKGTNVEAEAIAILEVIKECVQQGYVNIHIQTYSLLMNNVVDGIWDIPWSIEKYVQEIKLYMSRCNYRLSRIMREGNKLADFLANHALDYGDNEAHNFQ</sequence>
<proteinExistence type="predicted"/>
<reference evidence="2" key="2">
    <citation type="submission" date="2025-08" db="UniProtKB">
        <authorList>
            <consortium name="RefSeq"/>
        </authorList>
    </citation>
    <scope>IDENTIFICATION</scope>
    <source>
        <tissue evidence="2">Leaf</tissue>
    </source>
</reference>
<protein>
    <submittedName>
        <fullName evidence="2">Uncharacterized protein LOC142166000</fullName>
    </submittedName>
</protein>
<evidence type="ECO:0000313" key="1">
    <source>
        <dbReference type="Proteomes" id="UP000790787"/>
    </source>
</evidence>
<keyword evidence="1" id="KW-1185">Reference proteome</keyword>
<reference evidence="1" key="1">
    <citation type="journal article" date="2014" name="Nat. Commun.">
        <title>The tobacco genome sequence and its comparison with those of tomato and potato.</title>
        <authorList>
            <person name="Sierro N."/>
            <person name="Battey J.N."/>
            <person name="Ouadi S."/>
            <person name="Bakaher N."/>
            <person name="Bovet L."/>
            <person name="Willig A."/>
            <person name="Goepfert S."/>
            <person name="Peitsch M.C."/>
            <person name="Ivanov N.V."/>
        </authorList>
    </citation>
    <scope>NUCLEOTIDE SEQUENCE [LARGE SCALE GENOMIC DNA]</scope>
</reference>
<name>A0AC58S687_TOBAC</name>
<accession>A0AC58S687</accession>